<comment type="caution">
    <text evidence="2">The sequence shown here is derived from an EMBL/GenBank/DDBJ whole genome shotgun (WGS) entry which is preliminary data.</text>
</comment>
<keyword evidence="3" id="KW-1185">Reference proteome</keyword>
<evidence type="ECO:0000313" key="2">
    <source>
        <dbReference type="EMBL" id="KUL27085.1"/>
    </source>
</evidence>
<name>A0A124G8U8_9ACTN</name>
<gene>
    <name evidence="2" type="ORF">ADL12_30885</name>
</gene>
<keyword evidence="1" id="KW-1133">Transmembrane helix</keyword>
<keyword evidence="1" id="KW-0472">Membrane</keyword>
<accession>A0A124G8U8</accession>
<sequence>MRAAYGFVRSRRVAGARTRLRHTEAALFVASLIFLASYAVRVLGHGHLPESVLDLCLALTFAAWALLAVGSPCTRA</sequence>
<protein>
    <submittedName>
        <fullName evidence="2">Uncharacterized protein</fullName>
    </submittedName>
</protein>
<evidence type="ECO:0000256" key="1">
    <source>
        <dbReference type="SAM" id="Phobius"/>
    </source>
</evidence>
<organism evidence="2 3">
    <name type="scientific">Streptomyces regalis</name>
    <dbReference type="NCBI Taxonomy" id="68262"/>
    <lineage>
        <taxon>Bacteria</taxon>
        <taxon>Bacillati</taxon>
        <taxon>Actinomycetota</taxon>
        <taxon>Actinomycetes</taxon>
        <taxon>Kitasatosporales</taxon>
        <taxon>Streptomycetaceae</taxon>
        <taxon>Streptomyces</taxon>
    </lineage>
</organism>
<dbReference type="EMBL" id="LLZG01000357">
    <property type="protein sequence ID" value="KUL27085.1"/>
    <property type="molecule type" value="Genomic_DNA"/>
</dbReference>
<keyword evidence="1" id="KW-0812">Transmembrane</keyword>
<feature type="transmembrane region" description="Helical" evidence="1">
    <location>
        <begin position="20"/>
        <end position="40"/>
    </location>
</feature>
<dbReference type="RefSeq" id="WP_159053346.1">
    <property type="nucleotide sequence ID" value="NZ_LLZG01000357.1"/>
</dbReference>
<feature type="transmembrane region" description="Helical" evidence="1">
    <location>
        <begin position="52"/>
        <end position="70"/>
    </location>
</feature>
<dbReference type="Proteomes" id="UP000053923">
    <property type="component" value="Unassembled WGS sequence"/>
</dbReference>
<proteinExistence type="predicted"/>
<evidence type="ECO:0000313" key="3">
    <source>
        <dbReference type="Proteomes" id="UP000053923"/>
    </source>
</evidence>
<dbReference type="AlphaFoldDB" id="A0A124G8U8"/>
<reference evidence="3" key="1">
    <citation type="submission" date="2015-10" db="EMBL/GenBank/DDBJ databases">
        <authorList>
            <person name="Ju K.-S."/>
            <person name="Doroghazi J.R."/>
            <person name="Metcalf W.W."/>
        </authorList>
    </citation>
    <scope>NUCLEOTIDE SEQUENCE [LARGE SCALE GENOMIC DNA]</scope>
    <source>
        <strain evidence="3">NRRL 3151</strain>
    </source>
</reference>